<accession>A0A3B0IV40</accession>
<evidence type="ECO:0000256" key="3">
    <source>
        <dbReference type="ARBA" id="ARBA00023315"/>
    </source>
</evidence>
<evidence type="ECO:0000256" key="2">
    <source>
        <dbReference type="ARBA" id="ARBA00022679"/>
    </source>
</evidence>
<feature type="transmembrane region" description="Helical" evidence="4">
    <location>
        <begin position="35"/>
        <end position="54"/>
    </location>
</feature>
<dbReference type="SMART" id="SM00563">
    <property type="entry name" value="PlsC"/>
    <property type="match status" value="1"/>
</dbReference>
<reference evidence="6" key="1">
    <citation type="submission" date="2018-04" db="EMBL/GenBank/DDBJ databases">
        <authorList>
            <person name="Go L.Y."/>
            <person name="Mitchell J.A."/>
        </authorList>
    </citation>
    <scope>NUCLEOTIDE SEQUENCE</scope>
    <source>
        <strain evidence="6">WBAD</strain>
    </source>
</reference>
<keyword evidence="3 6" id="KW-0012">Acyltransferase</keyword>
<dbReference type="SUPFAM" id="SSF69593">
    <property type="entry name" value="Glycerol-3-phosphate (1)-acyltransferase"/>
    <property type="match status" value="1"/>
</dbReference>
<keyword evidence="4" id="KW-1133">Transmembrane helix</keyword>
<evidence type="ECO:0000313" key="6">
    <source>
        <dbReference type="EMBL" id="SPP32847.1"/>
    </source>
</evidence>
<keyword evidence="4" id="KW-0472">Membrane</keyword>
<gene>
    <name evidence="6" type="primary">yihG</name>
    <name evidence="6" type="ORF">WBAD_0239</name>
</gene>
<organism evidence="6">
    <name type="scientific">Wolbachia endosymbiont of Aleurodicus dispersus</name>
    <dbReference type="NCBI Taxonomy" id="1288877"/>
    <lineage>
        <taxon>Bacteria</taxon>
        <taxon>Pseudomonadati</taxon>
        <taxon>Pseudomonadota</taxon>
        <taxon>Alphaproteobacteria</taxon>
        <taxon>Rickettsiales</taxon>
        <taxon>Anaplasmataceae</taxon>
        <taxon>Wolbachieae</taxon>
        <taxon>Wolbachia</taxon>
    </lineage>
</organism>
<dbReference type="GO" id="GO:0006654">
    <property type="term" value="P:phosphatidic acid biosynthetic process"/>
    <property type="evidence" value="ECO:0007669"/>
    <property type="project" value="TreeGrafter"/>
</dbReference>
<dbReference type="Pfam" id="PF01553">
    <property type="entry name" value="Acyltransferase"/>
    <property type="match status" value="1"/>
</dbReference>
<dbReference type="EMBL" id="OUNE01000050">
    <property type="protein sequence ID" value="SPP32847.1"/>
    <property type="molecule type" value="Genomic_DNA"/>
</dbReference>
<evidence type="ECO:0000259" key="5">
    <source>
        <dbReference type="SMART" id="SM00563"/>
    </source>
</evidence>
<dbReference type="PANTHER" id="PTHR10434">
    <property type="entry name" value="1-ACYL-SN-GLYCEROL-3-PHOSPHATE ACYLTRANSFERASE"/>
    <property type="match status" value="1"/>
</dbReference>
<dbReference type="InterPro" id="IPR002123">
    <property type="entry name" value="Plipid/glycerol_acylTrfase"/>
</dbReference>
<dbReference type="CDD" id="cd07989">
    <property type="entry name" value="LPLAT_AGPAT-like"/>
    <property type="match status" value="1"/>
</dbReference>
<dbReference type="AlphaFoldDB" id="A0A3B0IV40"/>
<protein>
    <submittedName>
        <fullName evidence="6">Putative acyltransferase YihG</fullName>
        <ecNumber evidence="6">2.3.-.-</ecNumber>
    </submittedName>
</protein>
<keyword evidence="4" id="KW-0812">Transmembrane</keyword>
<proteinExistence type="predicted"/>
<evidence type="ECO:0000256" key="4">
    <source>
        <dbReference type="SAM" id="Phobius"/>
    </source>
</evidence>
<feature type="transmembrane region" description="Helical" evidence="4">
    <location>
        <begin position="167"/>
        <end position="188"/>
    </location>
</feature>
<dbReference type="GO" id="GO:0003841">
    <property type="term" value="F:1-acylglycerol-3-phosphate O-acyltransferase activity"/>
    <property type="evidence" value="ECO:0007669"/>
    <property type="project" value="TreeGrafter"/>
</dbReference>
<dbReference type="PANTHER" id="PTHR10434:SF40">
    <property type="entry name" value="1-ACYL-SN-GLYCEROL-3-PHOSPHATE ACYLTRANSFERASE"/>
    <property type="match status" value="1"/>
</dbReference>
<dbReference type="EC" id="2.3.-.-" evidence="6"/>
<evidence type="ECO:0000256" key="1">
    <source>
        <dbReference type="ARBA" id="ARBA00005189"/>
    </source>
</evidence>
<name>A0A3B0IV40_9RICK</name>
<feature type="transmembrane region" description="Helical" evidence="4">
    <location>
        <begin position="7"/>
        <end position="29"/>
    </location>
</feature>
<feature type="domain" description="Phospholipid/glycerol acyltransferase" evidence="5">
    <location>
        <begin position="71"/>
        <end position="185"/>
    </location>
</feature>
<comment type="pathway">
    <text evidence="1">Lipid metabolism.</text>
</comment>
<keyword evidence="2 6" id="KW-0808">Transferase</keyword>
<sequence>MFVIASLLFNLLLILWEVCYTFITLPVIFFPECVITIFLVCSVRVVLFMLRLLCGIKYEVRGMENIPEQPFIIASKHQSPFETFIFILLFRKAVFILKRELKWIPFIGLHLMALKMIFINRSDGISSVRHIMKLAKMRIKENRGIIIFPEGTRTTINQNIKYQPGIAALYSVLSVPVLPIALNTGLFWPKSILSLRKNPGKAVIEILPPIYPGLNKNEFLQSLEKIIEERSSRLIPEKTDIAN</sequence>